<proteinExistence type="predicted"/>
<dbReference type="PANTHER" id="PTHR34206">
    <property type="entry name" value="OS06G0193300 PROTEIN"/>
    <property type="match status" value="1"/>
</dbReference>
<dbReference type="EMBL" id="JAHRHJ020000008">
    <property type="protein sequence ID" value="KAH9305648.1"/>
    <property type="molecule type" value="Genomic_DNA"/>
</dbReference>
<organism evidence="1 2">
    <name type="scientific">Taxus chinensis</name>
    <name type="common">Chinese yew</name>
    <name type="synonym">Taxus wallichiana var. chinensis</name>
    <dbReference type="NCBI Taxonomy" id="29808"/>
    <lineage>
        <taxon>Eukaryota</taxon>
        <taxon>Viridiplantae</taxon>
        <taxon>Streptophyta</taxon>
        <taxon>Embryophyta</taxon>
        <taxon>Tracheophyta</taxon>
        <taxon>Spermatophyta</taxon>
        <taxon>Pinopsida</taxon>
        <taxon>Pinidae</taxon>
        <taxon>Conifers II</taxon>
        <taxon>Cupressales</taxon>
        <taxon>Taxaceae</taxon>
        <taxon>Taxus</taxon>
    </lineage>
</organism>
<comment type="caution">
    <text evidence="1">The sequence shown here is derived from an EMBL/GenBank/DDBJ whole genome shotgun (WGS) entry which is preliminary data.</text>
</comment>
<feature type="non-terminal residue" evidence="1">
    <location>
        <position position="156"/>
    </location>
</feature>
<accession>A0AA38FLA7</accession>
<reference evidence="1 2" key="1">
    <citation type="journal article" date="2021" name="Nat. Plants">
        <title>The Taxus genome provides insights into paclitaxel biosynthesis.</title>
        <authorList>
            <person name="Xiong X."/>
            <person name="Gou J."/>
            <person name="Liao Q."/>
            <person name="Li Y."/>
            <person name="Zhou Q."/>
            <person name="Bi G."/>
            <person name="Li C."/>
            <person name="Du R."/>
            <person name="Wang X."/>
            <person name="Sun T."/>
            <person name="Guo L."/>
            <person name="Liang H."/>
            <person name="Lu P."/>
            <person name="Wu Y."/>
            <person name="Zhang Z."/>
            <person name="Ro D.K."/>
            <person name="Shang Y."/>
            <person name="Huang S."/>
            <person name="Yan J."/>
        </authorList>
    </citation>
    <scope>NUCLEOTIDE SEQUENCE [LARGE SCALE GENOMIC DNA]</scope>
    <source>
        <strain evidence="1">Ta-2019</strain>
    </source>
</reference>
<protein>
    <submittedName>
        <fullName evidence="1">Uncharacterized protein</fullName>
    </submittedName>
</protein>
<dbReference type="PANTHER" id="PTHR34206:SF1">
    <property type="entry name" value="OS10G0390701 PROTEIN"/>
    <property type="match status" value="1"/>
</dbReference>
<keyword evidence="2" id="KW-1185">Reference proteome</keyword>
<evidence type="ECO:0000313" key="2">
    <source>
        <dbReference type="Proteomes" id="UP000824469"/>
    </source>
</evidence>
<dbReference type="AlphaFoldDB" id="A0AA38FLA7"/>
<gene>
    <name evidence="1" type="ORF">KI387_010052</name>
</gene>
<name>A0AA38FLA7_TAXCH</name>
<dbReference type="Proteomes" id="UP000824469">
    <property type="component" value="Unassembled WGS sequence"/>
</dbReference>
<sequence>KKMALCLRNRFGCPVKTYISCHNSGVEVRWGRAVVRRNNNGTAPPYILSAKKYNFEEIKVCQDHPQGILCYRDQDGEVICEGYDEGPYFRPSPGQQQEEQYRKDVHLYSIIQGVRLYLVEGIDYTCIMGQSLMGLFFEGEHELGKGALPDQKCVSK</sequence>
<evidence type="ECO:0000313" key="1">
    <source>
        <dbReference type="EMBL" id="KAH9305648.1"/>
    </source>
</evidence>